<evidence type="ECO:0000256" key="2">
    <source>
        <dbReference type="SAM" id="SignalP"/>
    </source>
</evidence>
<organism evidence="3 4">
    <name type="scientific">Mytilus coruscus</name>
    <name type="common">Sea mussel</name>
    <dbReference type="NCBI Taxonomy" id="42192"/>
    <lineage>
        <taxon>Eukaryota</taxon>
        <taxon>Metazoa</taxon>
        <taxon>Spiralia</taxon>
        <taxon>Lophotrochozoa</taxon>
        <taxon>Mollusca</taxon>
        <taxon>Bivalvia</taxon>
        <taxon>Autobranchia</taxon>
        <taxon>Pteriomorphia</taxon>
        <taxon>Mytilida</taxon>
        <taxon>Mytiloidea</taxon>
        <taxon>Mytilidae</taxon>
        <taxon>Mytilinae</taxon>
        <taxon>Mytilus</taxon>
    </lineage>
</organism>
<protein>
    <submittedName>
        <fullName evidence="3">Uncharacterized protein</fullName>
    </submittedName>
</protein>
<dbReference type="PANTHER" id="PTHR36981">
    <property type="entry name" value="ZGC:195170"/>
    <property type="match status" value="1"/>
</dbReference>
<gene>
    <name evidence="3" type="ORF">MCOR_57984</name>
</gene>
<evidence type="ECO:0000256" key="1">
    <source>
        <dbReference type="SAM" id="MobiDB-lite"/>
    </source>
</evidence>
<keyword evidence="4" id="KW-1185">Reference proteome</keyword>
<feature type="compositionally biased region" description="Acidic residues" evidence="1">
    <location>
        <begin position="118"/>
        <end position="130"/>
    </location>
</feature>
<dbReference type="Proteomes" id="UP000507470">
    <property type="component" value="Unassembled WGS sequence"/>
</dbReference>
<reference evidence="3 4" key="1">
    <citation type="submission" date="2020-06" db="EMBL/GenBank/DDBJ databases">
        <authorList>
            <person name="Li R."/>
            <person name="Bekaert M."/>
        </authorList>
    </citation>
    <scope>NUCLEOTIDE SEQUENCE [LARGE SCALE GENOMIC DNA]</scope>
    <source>
        <strain evidence="4">wild</strain>
    </source>
</reference>
<name>A0A6J8F277_MYTCO</name>
<feature type="signal peptide" evidence="2">
    <location>
        <begin position="1"/>
        <end position="22"/>
    </location>
</feature>
<feature type="region of interest" description="Disordered" evidence="1">
    <location>
        <begin position="108"/>
        <end position="136"/>
    </location>
</feature>
<proteinExistence type="predicted"/>
<dbReference type="EMBL" id="CACVKT020010414">
    <property type="protein sequence ID" value="CAC5426252.1"/>
    <property type="molecule type" value="Genomic_DNA"/>
</dbReference>
<keyword evidence="2" id="KW-0732">Signal</keyword>
<feature type="chain" id="PRO_5026952514" evidence="2">
    <location>
        <begin position="23"/>
        <end position="235"/>
    </location>
</feature>
<accession>A0A6J8F277</accession>
<evidence type="ECO:0000313" key="3">
    <source>
        <dbReference type="EMBL" id="CAC5426252.1"/>
    </source>
</evidence>
<evidence type="ECO:0000313" key="4">
    <source>
        <dbReference type="Proteomes" id="UP000507470"/>
    </source>
</evidence>
<sequence>MICVKYILQFLTVYTLCSYAASDKPDTKQTDNSRIDRIGELLTNQNERIRTLENIVISQKTEIHNLKFVVSKLENKDRFHERKFLRLSQILARSSQNMATTTVYHIEQNEVSSQNQSDSEENSEVDESDSSDLQPSRMDNLAWDLLYNICKSNLHCTKFPRCDCNNCTVMPTVDECICWKEVGPVADKKENGDLECITDHEGFTGNSLNRHVIEVSLYDFVETQGPVDDDEPIHE</sequence>
<dbReference type="PANTHER" id="PTHR36981:SF1">
    <property type="entry name" value="P2X PURINORECEPTOR 7 INTRACELLULAR DOMAIN-CONTAINING PROTEIN"/>
    <property type="match status" value="1"/>
</dbReference>
<dbReference type="OrthoDB" id="6155087at2759"/>
<dbReference type="AlphaFoldDB" id="A0A6J8F277"/>